<dbReference type="Gene3D" id="2.60.120.10">
    <property type="entry name" value="Jelly Rolls"/>
    <property type="match status" value="1"/>
</dbReference>
<dbReference type="Proteomes" id="UP000177690">
    <property type="component" value="Unassembled WGS sequence"/>
</dbReference>
<accession>A0A1G1ZVU8</accession>
<gene>
    <name evidence="2" type="ORF">A3I24_03625</name>
</gene>
<feature type="domain" description="Sugar 3,4-ketoisomerase QdtA cupin" evidence="1">
    <location>
        <begin position="13"/>
        <end position="124"/>
    </location>
</feature>
<evidence type="ECO:0000313" key="3">
    <source>
        <dbReference type="Proteomes" id="UP000177690"/>
    </source>
</evidence>
<dbReference type="InterPro" id="IPR014710">
    <property type="entry name" value="RmlC-like_jellyroll"/>
</dbReference>
<comment type="caution">
    <text evidence="2">The sequence shown here is derived from an EMBL/GenBank/DDBJ whole genome shotgun (WGS) entry which is preliminary data.</text>
</comment>
<dbReference type="AlphaFoldDB" id="A0A1G1ZVU8"/>
<dbReference type="STRING" id="1798409.A3I24_03625"/>
<reference evidence="2 3" key="1">
    <citation type="journal article" date="2016" name="Nat. Commun.">
        <title>Thousands of microbial genomes shed light on interconnected biogeochemical processes in an aquifer system.</title>
        <authorList>
            <person name="Anantharaman K."/>
            <person name="Brown C.T."/>
            <person name="Hug L.A."/>
            <person name="Sharon I."/>
            <person name="Castelle C.J."/>
            <person name="Probst A.J."/>
            <person name="Thomas B.C."/>
            <person name="Singh A."/>
            <person name="Wilkins M.J."/>
            <person name="Karaoz U."/>
            <person name="Brodie E.L."/>
            <person name="Williams K.H."/>
            <person name="Hubbard S.S."/>
            <person name="Banfield J.F."/>
        </authorList>
    </citation>
    <scope>NUCLEOTIDE SEQUENCE [LARGE SCALE GENOMIC DNA]</scope>
</reference>
<sequence length="124" mass="14406">MKKNKHKKYSVPLQSVIDTARGNLHIGENYKHIPFAIKRFYIINNIPQRNAVRGMHAHKKIDQAIFCVNGSFDLHMDDGNKKWKIAMNDPAHGVLVKNKIWHHMTNFSKDCVIFVAASDYYKEN</sequence>
<organism evidence="2 3">
    <name type="scientific">Candidatus Harrisonbacteria bacterium RIFCSPLOWO2_02_FULL_41_13b</name>
    <dbReference type="NCBI Taxonomy" id="1798409"/>
    <lineage>
        <taxon>Bacteria</taxon>
        <taxon>Candidatus Harrisoniibacteriota</taxon>
    </lineage>
</organism>
<dbReference type="SUPFAM" id="SSF51182">
    <property type="entry name" value="RmlC-like cupins"/>
    <property type="match status" value="1"/>
</dbReference>
<dbReference type="CDD" id="cd20292">
    <property type="entry name" value="cupin_QdtA-like"/>
    <property type="match status" value="1"/>
</dbReference>
<dbReference type="InterPro" id="IPR011051">
    <property type="entry name" value="RmlC_Cupin_sf"/>
</dbReference>
<dbReference type="Pfam" id="PF05523">
    <property type="entry name" value="FdtA"/>
    <property type="match status" value="1"/>
</dbReference>
<dbReference type="InterPro" id="IPR008894">
    <property type="entry name" value="QdtA_cupin_dom"/>
</dbReference>
<evidence type="ECO:0000313" key="2">
    <source>
        <dbReference type="EMBL" id="OGY68256.1"/>
    </source>
</evidence>
<evidence type="ECO:0000259" key="1">
    <source>
        <dbReference type="Pfam" id="PF05523"/>
    </source>
</evidence>
<dbReference type="EMBL" id="MHJL01000003">
    <property type="protein sequence ID" value="OGY68256.1"/>
    <property type="molecule type" value="Genomic_DNA"/>
</dbReference>
<proteinExistence type="predicted"/>
<protein>
    <recommendedName>
        <fullName evidence="1">Sugar 3,4-ketoisomerase QdtA cupin domain-containing protein</fullName>
    </recommendedName>
</protein>
<name>A0A1G1ZVU8_9BACT</name>
<feature type="non-terminal residue" evidence="2">
    <location>
        <position position="124"/>
    </location>
</feature>